<feature type="non-terminal residue" evidence="1">
    <location>
        <position position="1"/>
    </location>
</feature>
<evidence type="ECO:0000313" key="1">
    <source>
        <dbReference type="EMBL" id="NKY40909.1"/>
    </source>
</evidence>
<name>A0ABX1K457_9CELL</name>
<reference evidence="1 2" key="1">
    <citation type="submission" date="2020-04" db="EMBL/GenBank/DDBJ databases">
        <title>MicrobeNet Type strains.</title>
        <authorList>
            <person name="Nicholson A.C."/>
        </authorList>
    </citation>
    <scope>NUCLEOTIDE SEQUENCE [LARGE SCALE GENOMIC DNA]</scope>
    <source>
        <strain evidence="1 2">ATCC BAA-787</strain>
    </source>
</reference>
<evidence type="ECO:0000313" key="2">
    <source>
        <dbReference type="Proteomes" id="UP000777774"/>
    </source>
</evidence>
<proteinExistence type="predicted"/>
<keyword evidence="2" id="KW-1185">Reference proteome</keyword>
<dbReference type="EMBL" id="JAAXOY010000497">
    <property type="protein sequence ID" value="NKY40909.1"/>
    <property type="molecule type" value="Genomic_DNA"/>
</dbReference>
<gene>
    <name evidence="1" type="ORF">HGA02_15655</name>
</gene>
<dbReference type="Proteomes" id="UP000777774">
    <property type="component" value="Unassembled WGS sequence"/>
</dbReference>
<comment type="caution">
    <text evidence="1">The sequence shown here is derived from an EMBL/GenBank/DDBJ whole genome shotgun (WGS) entry which is preliminary data.</text>
</comment>
<sequence>ALVVGGYVDRVLDGGTCTLTATKDGVTVTGSGPATPDATTTSCGTVGIPRAQLSTGTWTATLTYSTGTASVSAAPVPVEVAS</sequence>
<organism evidence="1 2">
    <name type="scientific">Cellulomonas septica</name>
    <dbReference type="NCBI Taxonomy" id="285080"/>
    <lineage>
        <taxon>Bacteria</taxon>
        <taxon>Bacillati</taxon>
        <taxon>Actinomycetota</taxon>
        <taxon>Actinomycetes</taxon>
        <taxon>Micrococcales</taxon>
        <taxon>Cellulomonadaceae</taxon>
        <taxon>Cellulomonas</taxon>
    </lineage>
</organism>
<accession>A0ABX1K457</accession>
<dbReference type="RefSeq" id="WP_168679999.1">
    <property type="nucleotide sequence ID" value="NZ_JAAXOY010000497.1"/>
</dbReference>
<protein>
    <submittedName>
        <fullName evidence="1">Uncharacterized protein</fullName>
    </submittedName>
</protein>